<feature type="compositionally biased region" description="Basic and acidic residues" evidence="7">
    <location>
        <begin position="251"/>
        <end position="262"/>
    </location>
</feature>
<evidence type="ECO:0000256" key="3">
    <source>
        <dbReference type="ARBA" id="ARBA00022664"/>
    </source>
</evidence>
<dbReference type="Proteomes" id="UP000218231">
    <property type="component" value="Unassembled WGS sequence"/>
</dbReference>
<gene>
    <name evidence="9" type="ORF">WR25_00147</name>
</gene>
<dbReference type="Gene3D" id="6.10.140.420">
    <property type="match status" value="1"/>
</dbReference>
<comment type="subcellular location">
    <subcellularLocation>
        <location evidence="1">Nucleus</location>
    </subcellularLocation>
</comment>
<evidence type="ECO:0000256" key="5">
    <source>
        <dbReference type="ARBA" id="ARBA00023187"/>
    </source>
</evidence>
<evidence type="ECO:0000256" key="4">
    <source>
        <dbReference type="ARBA" id="ARBA00022728"/>
    </source>
</evidence>
<evidence type="ECO:0000313" key="9">
    <source>
        <dbReference type="EMBL" id="PAV62517.1"/>
    </source>
</evidence>
<keyword evidence="10" id="KW-1185">Reference proteome</keyword>
<dbReference type="SMART" id="SM01115">
    <property type="entry name" value="cwf21"/>
    <property type="match status" value="1"/>
</dbReference>
<proteinExistence type="inferred from homology"/>
<evidence type="ECO:0000256" key="1">
    <source>
        <dbReference type="ARBA" id="ARBA00004123"/>
    </source>
</evidence>
<dbReference type="CDD" id="cd21373">
    <property type="entry name" value="cwf21_SRRM2-like"/>
    <property type="match status" value="1"/>
</dbReference>
<evidence type="ECO:0000256" key="6">
    <source>
        <dbReference type="ARBA" id="ARBA00023242"/>
    </source>
</evidence>
<keyword evidence="3" id="KW-0507">mRNA processing</keyword>
<dbReference type="GO" id="GO:0006397">
    <property type="term" value="P:mRNA processing"/>
    <property type="evidence" value="ECO:0007669"/>
    <property type="project" value="UniProtKB-KW"/>
</dbReference>
<feature type="compositionally biased region" description="Basic and acidic residues" evidence="7">
    <location>
        <begin position="270"/>
        <end position="287"/>
    </location>
</feature>
<reference evidence="9 10" key="1">
    <citation type="journal article" date="2017" name="Curr. Biol.">
        <title>Genome architecture and evolution of a unichromosomal asexual nematode.</title>
        <authorList>
            <person name="Fradin H."/>
            <person name="Zegar C."/>
            <person name="Gutwein M."/>
            <person name="Lucas J."/>
            <person name="Kovtun M."/>
            <person name="Corcoran D."/>
            <person name="Baugh L.R."/>
            <person name="Kiontke K."/>
            <person name="Gunsalus K."/>
            <person name="Fitch D.H."/>
            <person name="Piano F."/>
        </authorList>
    </citation>
    <scope>NUCLEOTIDE SEQUENCE [LARGE SCALE GENOMIC DNA]</scope>
    <source>
        <strain evidence="9">PF1309</strain>
    </source>
</reference>
<sequence>MYNGIGLQTARGSGTNGYVQANLSSLLMSRQKIEYNGEEDLKRLEAEVNRQPNAELLLHQKKRAVEIKCMEFELLMEEKGFDQEEIDAKVSDYRKLLLSQLESGELNLDNEVSNNDSHTRRKMAADNRDRMRSALGVKKDHVAGSSFQNMNKGDVVGAALQVNKEDEEKARLLEALRKHEKEKKQKKKEKRKKQKAKGKKKKRAASSSDSSSSSSDSDSDSSDSSSSSSDSDSSSDSSEEDRKKKKKKTSKKQEDNVKSTKKEKSRKRSSTPDKEGRDKDRRRSRSPDKKRRRDRD</sequence>
<feature type="compositionally biased region" description="Low complexity" evidence="7">
    <location>
        <begin position="205"/>
        <end position="236"/>
    </location>
</feature>
<feature type="region of interest" description="Disordered" evidence="7">
    <location>
        <begin position="177"/>
        <end position="296"/>
    </location>
</feature>
<dbReference type="GO" id="GO:0005681">
    <property type="term" value="C:spliceosomal complex"/>
    <property type="evidence" value="ECO:0007669"/>
    <property type="project" value="UniProtKB-KW"/>
</dbReference>
<keyword evidence="5" id="KW-0508">mRNA splicing</keyword>
<feature type="compositionally biased region" description="Basic residues" evidence="7">
    <location>
        <begin position="184"/>
        <end position="204"/>
    </location>
</feature>
<accession>A0A2A2JLJ4</accession>
<feature type="domain" description="CWF21" evidence="8">
    <location>
        <begin position="57"/>
        <end position="102"/>
    </location>
</feature>
<comment type="similarity">
    <text evidence="2">Belongs to the CWC21 family.</text>
</comment>
<comment type="caution">
    <text evidence="9">The sequence shown here is derived from an EMBL/GenBank/DDBJ whole genome shotgun (WGS) entry which is preliminary data.</text>
</comment>
<dbReference type="EMBL" id="LIAE01010359">
    <property type="protein sequence ID" value="PAV62517.1"/>
    <property type="molecule type" value="Genomic_DNA"/>
</dbReference>
<organism evidence="9 10">
    <name type="scientific">Diploscapter pachys</name>
    <dbReference type="NCBI Taxonomy" id="2018661"/>
    <lineage>
        <taxon>Eukaryota</taxon>
        <taxon>Metazoa</taxon>
        <taxon>Ecdysozoa</taxon>
        <taxon>Nematoda</taxon>
        <taxon>Chromadorea</taxon>
        <taxon>Rhabditida</taxon>
        <taxon>Rhabditina</taxon>
        <taxon>Rhabditomorpha</taxon>
        <taxon>Rhabditoidea</taxon>
        <taxon>Rhabditidae</taxon>
        <taxon>Diploscapter</taxon>
    </lineage>
</organism>
<name>A0A2A2JLJ4_9BILA</name>
<keyword evidence="4" id="KW-0747">Spliceosome</keyword>
<dbReference type="STRING" id="2018661.A0A2A2JLJ4"/>
<dbReference type="PANTHER" id="PTHR36562:SF5">
    <property type="entry name" value="SERINE_ARGININE REPETITIVE MATRIX 2"/>
    <property type="match status" value="1"/>
</dbReference>
<dbReference type="Pfam" id="PF08312">
    <property type="entry name" value="cwf21"/>
    <property type="match status" value="1"/>
</dbReference>
<dbReference type="InterPro" id="IPR051372">
    <property type="entry name" value="CWC21"/>
</dbReference>
<keyword evidence="6" id="KW-0539">Nucleus</keyword>
<dbReference type="InterPro" id="IPR013170">
    <property type="entry name" value="mRNA_splic_Cwf21_dom"/>
</dbReference>
<evidence type="ECO:0000256" key="2">
    <source>
        <dbReference type="ARBA" id="ARBA00005954"/>
    </source>
</evidence>
<dbReference type="PANTHER" id="PTHR36562">
    <property type="entry name" value="SERINE/ARGININE REPETITIVE MATRIX 2"/>
    <property type="match status" value="1"/>
</dbReference>
<dbReference type="AlphaFoldDB" id="A0A2A2JLJ4"/>
<evidence type="ECO:0000256" key="7">
    <source>
        <dbReference type="SAM" id="MobiDB-lite"/>
    </source>
</evidence>
<feature type="region of interest" description="Disordered" evidence="7">
    <location>
        <begin position="108"/>
        <end position="128"/>
    </location>
</feature>
<evidence type="ECO:0000259" key="8">
    <source>
        <dbReference type="SMART" id="SM01115"/>
    </source>
</evidence>
<dbReference type="OrthoDB" id="10267305at2759"/>
<dbReference type="GO" id="GO:0008380">
    <property type="term" value="P:RNA splicing"/>
    <property type="evidence" value="ECO:0007669"/>
    <property type="project" value="UniProtKB-KW"/>
</dbReference>
<protein>
    <recommendedName>
        <fullName evidence="8">CWF21 domain-containing protein</fullName>
    </recommendedName>
</protein>
<evidence type="ECO:0000313" key="10">
    <source>
        <dbReference type="Proteomes" id="UP000218231"/>
    </source>
</evidence>